<dbReference type="GO" id="GO:0005634">
    <property type="term" value="C:nucleus"/>
    <property type="evidence" value="ECO:0007669"/>
    <property type="project" value="UniProtKB-SubCell"/>
</dbReference>
<evidence type="ECO:0000259" key="7">
    <source>
        <dbReference type="PROSITE" id="PS51325"/>
    </source>
</evidence>
<evidence type="ECO:0000256" key="4">
    <source>
        <dbReference type="ARBA" id="ARBA00023242"/>
    </source>
</evidence>
<keyword evidence="2 5" id="KW-0238">DNA-binding</keyword>
<dbReference type="GO" id="GO:0008301">
    <property type="term" value="F:DNA binding, bending"/>
    <property type="evidence" value="ECO:0007669"/>
    <property type="project" value="InterPro"/>
</dbReference>
<accession>A0AAD6CC74</accession>
<evidence type="ECO:0000313" key="9">
    <source>
        <dbReference type="Proteomes" id="UP001213681"/>
    </source>
</evidence>
<dbReference type="EMBL" id="JAPVEA010000002">
    <property type="protein sequence ID" value="KAJ5460159.1"/>
    <property type="molecule type" value="Genomic_DNA"/>
</dbReference>
<sequence length="222" mass="24490">MASAAASPTLGPIELEFISYLSMIPFHRAGQILDLCPSDMSFHEFATLIMDAFPDNYLDRGRPFVSGHHVEFVDGRPTAVPEEGDHPTIAPMQTLPGPSYKPRGRGARPPPKQLRPLNSFLAFRGKYQIYSEIILFNTNKTLAYIATALPAIPQKKKSILIAQFWKDEPHKGQWSLIATAYTTVRNNFAVFESSVPTFADIVARNLFGFPPLISISPCLGGG</sequence>
<reference evidence="8" key="2">
    <citation type="journal article" date="2023" name="IMA Fungus">
        <title>Comparative genomic study of the Penicillium genus elucidates a diverse pangenome and 15 lateral gene transfer events.</title>
        <authorList>
            <person name="Petersen C."/>
            <person name="Sorensen T."/>
            <person name="Nielsen M.R."/>
            <person name="Sondergaard T.E."/>
            <person name="Sorensen J.L."/>
            <person name="Fitzpatrick D.A."/>
            <person name="Frisvad J.C."/>
            <person name="Nielsen K.L."/>
        </authorList>
    </citation>
    <scope>NUCLEOTIDE SEQUENCE</scope>
    <source>
        <strain evidence="8">IBT 16125</strain>
    </source>
</reference>
<dbReference type="GO" id="GO:0045895">
    <property type="term" value="P:positive regulation of mating-type specific transcription, DNA-templated"/>
    <property type="evidence" value="ECO:0007669"/>
    <property type="project" value="InterPro"/>
</dbReference>
<dbReference type="InterPro" id="IPR006856">
    <property type="entry name" value="MATalpha_HMGbox"/>
</dbReference>
<evidence type="ECO:0000256" key="5">
    <source>
        <dbReference type="RuleBase" id="RU003516"/>
    </source>
</evidence>
<protein>
    <recommendedName>
        <fullName evidence="7">Alpha box domain-containing protein</fullName>
    </recommendedName>
</protein>
<reference evidence="8" key="1">
    <citation type="submission" date="2022-12" db="EMBL/GenBank/DDBJ databases">
        <authorList>
            <person name="Petersen C."/>
        </authorList>
    </citation>
    <scope>NUCLEOTIDE SEQUENCE</scope>
    <source>
        <strain evidence="8">IBT 16125</strain>
    </source>
</reference>
<keyword evidence="3 5" id="KW-0804">Transcription</keyword>
<proteinExistence type="inferred from homology"/>
<evidence type="ECO:0000256" key="6">
    <source>
        <dbReference type="SAM" id="MobiDB-lite"/>
    </source>
</evidence>
<comment type="subcellular location">
    <subcellularLocation>
        <location evidence="5">Nucleus</location>
    </subcellularLocation>
</comment>
<gene>
    <name evidence="8" type="ORF">N7458_001711</name>
</gene>
<name>A0AAD6CC74_9EURO</name>
<keyword evidence="1 5" id="KW-0805">Transcription regulation</keyword>
<dbReference type="Proteomes" id="UP001213681">
    <property type="component" value="Unassembled WGS sequence"/>
</dbReference>
<dbReference type="GeneID" id="81595337"/>
<dbReference type="AlphaFoldDB" id="A0AAD6CC74"/>
<keyword evidence="9" id="KW-1185">Reference proteome</keyword>
<dbReference type="Pfam" id="PF04769">
    <property type="entry name" value="MATalpha_HMGbox"/>
    <property type="match status" value="1"/>
</dbReference>
<evidence type="ECO:0000256" key="3">
    <source>
        <dbReference type="ARBA" id="ARBA00023163"/>
    </source>
</evidence>
<comment type="similarity">
    <text evidence="5">Belongs to the MATALPHA1 family.</text>
</comment>
<feature type="domain" description="Alpha box" evidence="7">
    <location>
        <begin position="112"/>
        <end position="185"/>
    </location>
</feature>
<dbReference type="RefSeq" id="XP_056769201.1">
    <property type="nucleotide sequence ID" value="XM_056905094.1"/>
</dbReference>
<feature type="region of interest" description="Disordered" evidence="6">
    <location>
        <begin position="78"/>
        <end position="111"/>
    </location>
</feature>
<dbReference type="PROSITE" id="PS51325">
    <property type="entry name" value="ALPHA_BOX"/>
    <property type="match status" value="1"/>
</dbReference>
<evidence type="ECO:0000256" key="1">
    <source>
        <dbReference type="ARBA" id="ARBA00023015"/>
    </source>
</evidence>
<evidence type="ECO:0000313" key="8">
    <source>
        <dbReference type="EMBL" id="KAJ5460159.1"/>
    </source>
</evidence>
<comment type="caution">
    <text evidence="8">The sequence shown here is derived from an EMBL/GenBank/DDBJ whole genome shotgun (WGS) entry which is preliminary data.</text>
</comment>
<organism evidence="8 9">
    <name type="scientific">Penicillium daleae</name>
    <dbReference type="NCBI Taxonomy" id="63821"/>
    <lineage>
        <taxon>Eukaryota</taxon>
        <taxon>Fungi</taxon>
        <taxon>Dikarya</taxon>
        <taxon>Ascomycota</taxon>
        <taxon>Pezizomycotina</taxon>
        <taxon>Eurotiomycetes</taxon>
        <taxon>Eurotiomycetidae</taxon>
        <taxon>Eurotiales</taxon>
        <taxon>Aspergillaceae</taxon>
        <taxon>Penicillium</taxon>
    </lineage>
</organism>
<evidence type="ECO:0000256" key="2">
    <source>
        <dbReference type="ARBA" id="ARBA00023125"/>
    </source>
</evidence>
<keyword evidence="4 5" id="KW-0539">Nucleus</keyword>